<dbReference type="Pfam" id="PF06776">
    <property type="entry name" value="IalB"/>
    <property type="match status" value="1"/>
</dbReference>
<feature type="chain" id="PRO_5037542150" evidence="1">
    <location>
        <begin position="23"/>
        <end position="164"/>
    </location>
</feature>
<dbReference type="RefSeq" id="WP_029616969.1">
    <property type="nucleotide sequence ID" value="NZ_CAJXID010000004.1"/>
</dbReference>
<dbReference type="InterPro" id="IPR010642">
    <property type="entry name" value="Invasion_prot_B"/>
</dbReference>
<gene>
    <name evidence="2" type="ORF">GV68_08005</name>
</gene>
<feature type="signal peptide" evidence="1">
    <location>
        <begin position="1"/>
        <end position="22"/>
    </location>
</feature>
<keyword evidence="1" id="KW-0732">Signal</keyword>
<evidence type="ECO:0000313" key="2">
    <source>
        <dbReference type="EMBL" id="KEQ05837.1"/>
    </source>
</evidence>
<proteinExistence type="predicted"/>
<dbReference type="EMBL" id="JOKJ01000018">
    <property type="protein sequence ID" value="KEQ05837.1"/>
    <property type="molecule type" value="Genomic_DNA"/>
</dbReference>
<dbReference type="Proteomes" id="UP000052167">
    <property type="component" value="Unassembled WGS sequence"/>
</dbReference>
<dbReference type="InterPro" id="IPR038696">
    <property type="entry name" value="IalB_sf"/>
</dbReference>
<organism evidence="2 3">
    <name type="scientific">Pseudorhizobium pelagicum</name>
    <dbReference type="NCBI Taxonomy" id="1509405"/>
    <lineage>
        <taxon>Bacteria</taxon>
        <taxon>Pseudomonadati</taxon>
        <taxon>Pseudomonadota</taxon>
        <taxon>Alphaproteobacteria</taxon>
        <taxon>Hyphomicrobiales</taxon>
        <taxon>Rhizobiaceae</taxon>
        <taxon>Rhizobium/Agrobacterium group</taxon>
        <taxon>Pseudorhizobium</taxon>
    </lineage>
</organism>
<evidence type="ECO:0000256" key="1">
    <source>
        <dbReference type="SAM" id="SignalP"/>
    </source>
</evidence>
<dbReference type="OrthoDB" id="9806572at2"/>
<dbReference type="AlphaFoldDB" id="A0A922NYD5"/>
<protein>
    <submittedName>
        <fullName evidence="2">Signal peptide protein</fullName>
    </submittedName>
</protein>
<accession>A0A922NYD5</accession>
<name>A0A922NYD5_9HYPH</name>
<evidence type="ECO:0000313" key="3">
    <source>
        <dbReference type="Proteomes" id="UP000052167"/>
    </source>
</evidence>
<dbReference type="Gene3D" id="2.60.40.1880">
    <property type="entry name" value="Invasion associated locus B (IalB) protein"/>
    <property type="match status" value="1"/>
</dbReference>
<sequence>MFARTSCFALSLILGSAAVASAQPTRIKQFDAWGVYSYTAGGQKNCYALSVPVTAQPSNVNHGDNFLLIAPASNSSYAPQAIMGYSLKPDADIRVNVDEKSFSMRPKENAAWVKNQAAEPEMVNAMRAGRQLVLQATSQRGTDTSYTFSLNGVTAALQEVQKCN</sequence>
<comment type="caution">
    <text evidence="2">The sequence shown here is derived from an EMBL/GenBank/DDBJ whole genome shotgun (WGS) entry which is preliminary data.</text>
</comment>
<reference evidence="2 3" key="1">
    <citation type="submission" date="2014-06" db="EMBL/GenBank/DDBJ databases">
        <title>Rhizobium pelagicum/R2-400B4.</title>
        <authorList>
            <person name="Kimes N.E."/>
            <person name="Lopez-Perez M."/>
        </authorList>
    </citation>
    <scope>NUCLEOTIDE SEQUENCE [LARGE SCALE GENOMIC DNA]</scope>
    <source>
        <strain evidence="2 3">R2-400B4</strain>
    </source>
</reference>
<keyword evidence="3" id="KW-1185">Reference proteome</keyword>